<protein>
    <submittedName>
        <fullName evidence="2">Uncharacterized protein</fullName>
    </submittedName>
</protein>
<proteinExistence type="predicted"/>
<organism evidence="2 3">
    <name type="scientific">Bradyrhizobium iriomotense</name>
    <dbReference type="NCBI Taxonomy" id="441950"/>
    <lineage>
        <taxon>Bacteria</taxon>
        <taxon>Pseudomonadati</taxon>
        <taxon>Pseudomonadota</taxon>
        <taxon>Alphaproteobacteria</taxon>
        <taxon>Hyphomicrobiales</taxon>
        <taxon>Nitrobacteraceae</taxon>
        <taxon>Bradyrhizobium</taxon>
    </lineage>
</organism>
<evidence type="ECO:0000313" key="3">
    <source>
        <dbReference type="Proteomes" id="UP001156905"/>
    </source>
</evidence>
<dbReference type="EMBL" id="BSOW01000041">
    <property type="protein sequence ID" value="GLR91038.1"/>
    <property type="molecule type" value="Genomic_DNA"/>
</dbReference>
<evidence type="ECO:0000313" key="2">
    <source>
        <dbReference type="EMBL" id="GLR91038.1"/>
    </source>
</evidence>
<keyword evidence="3" id="KW-1185">Reference proteome</keyword>
<name>A0ABQ6BB93_9BRAD</name>
<feature type="region of interest" description="Disordered" evidence="1">
    <location>
        <begin position="29"/>
        <end position="59"/>
    </location>
</feature>
<comment type="caution">
    <text evidence="2">The sequence shown here is derived from an EMBL/GenBank/DDBJ whole genome shotgun (WGS) entry which is preliminary data.</text>
</comment>
<gene>
    <name evidence="2" type="ORF">GCM10007857_77540</name>
</gene>
<feature type="compositionally biased region" description="Basic and acidic residues" evidence="1">
    <location>
        <begin position="29"/>
        <end position="46"/>
    </location>
</feature>
<reference evidence="3" key="1">
    <citation type="journal article" date="2019" name="Int. J. Syst. Evol. Microbiol.">
        <title>The Global Catalogue of Microorganisms (GCM) 10K type strain sequencing project: providing services to taxonomists for standard genome sequencing and annotation.</title>
        <authorList>
            <consortium name="The Broad Institute Genomics Platform"/>
            <consortium name="The Broad Institute Genome Sequencing Center for Infectious Disease"/>
            <person name="Wu L."/>
            <person name="Ma J."/>
        </authorList>
    </citation>
    <scope>NUCLEOTIDE SEQUENCE [LARGE SCALE GENOMIC DNA]</scope>
    <source>
        <strain evidence="3">NBRC 102520</strain>
    </source>
</reference>
<sequence>MFAYISATSEIVEQIQAAGYNRNTRLRAKENASERSAEKLITKPDITKNISTPTKPLQK</sequence>
<dbReference type="Proteomes" id="UP001156905">
    <property type="component" value="Unassembled WGS sequence"/>
</dbReference>
<accession>A0ABQ6BB93</accession>
<feature type="compositionally biased region" description="Polar residues" evidence="1">
    <location>
        <begin position="48"/>
        <end position="59"/>
    </location>
</feature>
<evidence type="ECO:0000256" key="1">
    <source>
        <dbReference type="SAM" id="MobiDB-lite"/>
    </source>
</evidence>